<dbReference type="InterPro" id="IPR042214">
    <property type="entry name" value="TruD_catalytic"/>
</dbReference>
<comment type="catalytic activity">
    <reaction evidence="4">
        <text>uridine(13) in tRNA = pseudouridine(13) in tRNA</text>
        <dbReference type="Rhea" id="RHEA:42540"/>
        <dbReference type="Rhea" id="RHEA-COMP:10105"/>
        <dbReference type="Rhea" id="RHEA-COMP:10106"/>
        <dbReference type="ChEBI" id="CHEBI:65314"/>
        <dbReference type="ChEBI" id="CHEBI:65315"/>
        <dbReference type="EC" id="5.4.99.27"/>
    </reaction>
</comment>
<comment type="similarity">
    <text evidence="1 4">Belongs to the pseudouridine synthase TruD family.</text>
</comment>
<dbReference type="InterPro" id="IPR020103">
    <property type="entry name" value="PsdUridine_synth_cat_dom_sf"/>
</dbReference>
<dbReference type="AlphaFoldDB" id="A0A3D8IMA3"/>
<gene>
    <name evidence="4" type="primary">truD</name>
    <name evidence="6" type="ORF">CQA54_08150</name>
</gene>
<dbReference type="RefSeq" id="WP_115571598.1">
    <property type="nucleotide sequence ID" value="NZ_NXLT01000009.1"/>
</dbReference>
<feature type="domain" description="TRUD" evidence="5">
    <location>
        <begin position="153"/>
        <end position="301"/>
    </location>
</feature>
<dbReference type="GO" id="GO:0005829">
    <property type="term" value="C:cytosol"/>
    <property type="evidence" value="ECO:0007669"/>
    <property type="project" value="TreeGrafter"/>
</dbReference>
<evidence type="ECO:0000313" key="6">
    <source>
        <dbReference type="EMBL" id="RDU66056.1"/>
    </source>
</evidence>
<evidence type="ECO:0000256" key="4">
    <source>
        <dbReference type="HAMAP-Rule" id="MF_01082"/>
    </source>
</evidence>
<dbReference type="NCBIfam" id="NF002154">
    <property type="entry name" value="PRK00984.1-3"/>
    <property type="match status" value="1"/>
</dbReference>
<dbReference type="GO" id="GO:0160150">
    <property type="term" value="F:tRNA pseudouridine(13) synthase activity"/>
    <property type="evidence" value="ECO:0007669"/>
    <property type="project" value="UniProtKB-EC"/>
</dbReference>
<sequence length="366" mass="42021">MRKLFHLSHAPIDFYFHPSIRDFVVREIPLYEASGVGEHILVLVRKKGLSTFEMVEILSNVLGIKSAQIGYAGLKDKHATTYQYISIPRSCESKLHNPILQERGLKVLECRAHTNKLRVGHLKGNSFFMRLKKITPIEAQKAINALEILKLSGFANYFGNQRFGRDGDNYQEGEKILENLRNVRNKKIARFLVSAYQSHLFNLWLIERMRLNTIIESCTLKELVGNTHNYGVLDSVLHNKEMLHILKDQAQFFKLLPGDVALHYPYGKTFVIDDVMRESERFCARQIAPSGALYGKKLFAPQGVALEIEQSFVDSRLQEVGSRRYAWVWAQDISYTYKPEVAQFELCFTLPKGSYATIFLETLKNA</sequence>
<dbReference type="InterPro" id="IPR050170">
    <property type="entry name" value="TruD_pseudoU_synthase"/>
</dbReference>
<evidence type="ECO:0000256" key="3">
    <source>
        <dbReference type="ARBA" id="ARBA00023235"/>
    </source>
</evidence>
<dbReference type="GO" id="GO:0031119">
    <property type="term" value="P:tRNA pseudouridine synthesis"/>
    <property type="evidence" value="ECO:0007669"/>
    <property type="project" value="UniProtKB-UniRule"/>
</dbReference>
<dbReference type="Gene3D" id="3.30.2350.20">
    <property type="entry name" value="TruD, catalytic domain"/>
    <property type="match status" value="1"/>
</dbReference>
<evidence type="ECO:0000313" key="7">
    <source>
        <dbReference type="Proteomes" id="UP000256514"/>
    </source>
</evidence>
<dbReference type="PROSITE" id="PS01268">
    <property type="entry name" value="UPF0024"/>
    <property type="match status" value="1"/>
</dbReference>
<comment type="function">
    <text evidence="4">Responsible for synthesis of pseudouridine from uracil-13 in transfer RNAs.</text>
</comment>
<name>A0A3D8IMA3_9HELI</name>
<dbReference type="NCBIfam" id="TIGR00094">
    <property type="entry name" value="tRNA_TruD_broad"/>
    <property type="match status" value="1"/>
</dbReference>
<organism evidence="6 7">
    <name type="scientific">Helicobacter equorum</name>
    <dbReference type="NCBI Taxonomy" id="361872"/>
    <lineage>
        <taxon>Bacteria</taxon>
        <taxon>Pseudomonadati</taxon>
        <taxon>Campylobacterota</taxon>
        <taxon>Epsilonproteobacteria</taxon>
        <taxon>Campylobacterales</taxon>
        <taxon>Helicobacteraceae</taxon>
        <taxon>Helicobacter</taxon>
    </lineage>
</organism>
<dbReference type="PANTHER" id="PTHR47811">
    <property type="entry name" value="TRNA PSEUDOURIDINE SYNTHASE D"/>
    <property type="match status" value="1"/>
</dbReference>
<dbReference type="PANTHER" id="PTHR47811:SF1">
    <property type="entry name" value="TRNA PSEUDOURIDINE SYNTHASE D"/>
    <property type="match status" value="1"/>
</dbReference>
<dbReference type="GO" id="GO:0003723">
    <property type="term" value="F:RNA binding"/>
    <property type="evidence" value="ECO:0007669"/>
    <property type="project" value="InterPro"/>
</dbReference>
<dbReference type="SUPFAM" id="SSF55120">
    <property type="entry name" value="Pseudouridine synthase"/>
    <property type="match status" value="1"/>
</dbReference>
<keyword evidence="3 4" id="KW-0413">Isomerase</keyword>
<dbReference type="InterPro" id="IPR001656">
    <property type="entry name" value="PsdUridine_synth_TruD"/>
</dbReference>
<reference evidence="6 7" key="1">
    <citation type="submission" date="2018-04" db="EMBL/GenBank/DDBJ databases">
        <title>Novel Campyloabacter and Helicobacter Species and Strains.</title>
        <authorList>
            <person name="Mannion A.J."/>
            <person name="Shen Z."/>
            <person name="Fox J.G."/>
        </authorList>
    </citation>
    <scope>NUCLEOTIDE SEQUENCE [LARGE SCALE GENOMIC DNA]</scope>
    <source>
        <strain evidence="6 7">MIT 12-6600</strain>
    </source>
</reference>
<accession>A0A3D8IMA3</accession>
<dbReference type="InterPro" id="IPR011760">
    <property type="entry name" value="PsdUridine_synth_TruD_insert"/>
</dbReference>
<evidence type="ECO:0000259" key="5">
    <source>
        <dbReference type="PROSITE" id="PS50984"/>
    </source>
</evidence>
<comment type="caution">
    <text evidence="6">The sequence shown here is derived from an EMBL/GenBank/DDBJ whole genome shotgun (WGS) entry which is preliminary data.</text>
</comment>
<keyword evidence="2 4" id="KW-0819">tRNA processing</keyword>
<dbReference type="EC" id="5.4.99.27" evidence="4"/>
<dbReference type="Proteomes" id="UP000256514">
    <property type="component" value="Unassembled WGS sequence"/>
</dbReference>
<evidence type="ECO:0000256" key="2">
    <source>
        <dbReference type="ARBA" id="ARBA00022694"/>
    </source>
</evidence>
<keyword evidence="7" id="KW-1185">Reference proteome</keyword>
<proteinExistence type="inferred from homology"/>
<evidence type="ECO:0000256" key="1">
    <source>
        <dbReference type="ARBA" id="ARBA00007953"/>
    </source>
</evidence>
<protein>
    <recommendedName>
        <fullName evidence="4">tRNA pseudouridine synthase D</fullName>
        <ecNumber evidence="4">5.4.99.27</ecNumber>
    </recommendedName>
    <alternativeName>
        <fullName evidence="4">tRNA pseudouridine(13) synthase</fullName>
    </alternativeName>
    <alternativeName>
        <fullName evidence="4">tRNA pseudouridylate synthase D</fullName>
    </alternativeName>
    <alternativeName>
        <fullName evidence="4">tRNA-uridine isomerase D</fullName>
    </alternativeName>
</protein>
<dbReference type="Pfam" id="PF01142">
    <property type="entry name" value="TruD"/>
    <property type="match status" value="2"/>
</dbReference>
<dbReference type="HAMAP" id="MF_01082">
    <property type="entry name" value="TruD"/>
    <property type="match status" value="1"/>
</dbReference>
<feature type="active site" description="Nucleophile" evidence="4">
    <location>
        <position position="76"/>
    </location>
</feature>
<dbReference type="InterPro" id="IPR020119">
    <property type="entry name" value="PsdUridine_synth_TruD_CS"/>
</dbReference>
<dbReference type="PROSITE" id="PS50984">
    <property type="entry name" value="TRUD"/>
    <property type="match status" value="1"/>
</dbReference>
<dbReference type="EMBL" id="NXLT01000009">
    <property type="protein sequence ID" value="RDU66056.1"/>
    <property type="molecule type" value="Genomic_DNA"/>
</dbReference>
<dbReference type="OrthoDB" id="1550679at2"/>